<evidence type="ECO:0000313" key="4">
    <source>
        <dbReference type="EMBL" id="CCE65357.1"/>
    </source>
</evidence>
<dbReference type="Gene3D" id="3.30.1460.50">
    <property type="match status" value="1"/>
</dbReference>
<dbReference type="EMBL" id="HE612866">
    <property type="protein sequence ID" value="CCE65357.1"/>
    <property type="molecule type" value="Genomic_DNA"/>
</dbReference>
<keyword evidence="3" id="KW-0072">Autophagy</keyword>
<keyword evidence="1" id="KW-0833">Ubl conjugation pathway</keyword>
<keyword evidence="2" id="KW-0813">Transport</keyword>
<gene>
    <name evidence="4" type="primary">TPHA0K02270</name>
    <name evidence="4" type="ordered locus">TPHA_0K02270</name>
</gene>
<dbReference type="Proteomes" id="UP000005666">
    <property type="component" value="Chromosome 11"/>
</dbReference>
<name>G8BZM9_TETPH</name>
<proteinExistence type="predicted"/>
<dbReference type="GeneID" id="11533419"/>
<dbReference type="eggNOG" id="ENOG502S7IG">
    <property type="taxonomic scope" value="Eukaryota"/>
</dbReference>
<sequence length="175" mass="20630">MLEQAEYRRQLKALSFETIWEQNGLDRDRLLQVCSNNDCMSIKIKPTNSRFPHPSPNRHRANLSHIDIKITYSRIYNEPVLYLRLWKSVPCSMSPDLEELSPYYPSDVYESLAIDKSQFTVELQHVECDAGANEVWYCVHPCDTQDRIGMLHREQYLSRWVSVYLLSWLPPAHRS</sequence>
<evidence type="ECO:0000256" key="2">
    <source>
        <dbReference type="ARBA" id="ARBA00022927"/>
    </source>
</evidence>
<organism evidence="4 5">
    <name type="scientific">Tetrapisispora phaffii (strain ATCC 24235 / CBS 4417 / NBRC 1672 / NRRL Y-8282 / UCD 70-5)</name>
    <name type="common">Yeast</name>
    <name type="synonym">Fabospora phaffii</name>
    <dbReference type="NCBI Taxonomy" id="1071381"/>
    <lineage>
        <taxon>Eukaryota</taxon>
        <taxon>Fungi</taxon>
        <taxon>Dikarya</taxon>
        <taxon>Ascomycota</taxon>
        <taxon>Saccharomycotina</taxon>
        <taxon>Saccharomycetes</taxon>
        <taxon>Saccharomycetales</taxon>
        <taxon>Saccharomycetaceae</taxon>
        <taxon>Tetrapisispora</taxon>
    </lineage>
</organism>
<dbReference type="OrthoDB" id="4031501at2759"/>
<dbReference type="HOGENOM" id="CLU_114192_0_0_1"/>
<protein>
    <submittedName>
        <fullName evidence="4">Uncharacterized protein</fullName>
    </submittedName>
</protein>
<keyword evidence="2" id="KW-0653">Protein transport</keyword>
<dbReference type="GO" id="GO:0019787">
    <property type="term" value="F:ubiquitin-like protein transferase activity"/>
    <property type="evidence" value="ECO:0007669"/>
    <property type="project" value="InterPro"/>
</dbReference>
<dbReference type="OMA" id="CDTDANV"/>
<dbReference type="Pfam" id="PF03987">
    <property type="entry name" value="Autophagy_act_C"/>
    <property type="match status" value="1"/>
</dbReference>
<evidence type="ECO:0000313" key="5">
    <source>
        <dbReference type="Proteomes" id="UP000005666"/>
    </source>
</evidence>
<dbReference type="KEGG" id="tpf:TPHA_0K02270"/>
<keyword evidence="5" id="KW-1185">Reference proteome</keyword>
<dbReference type="RefSeq" id="XP_003687791.1">
    <property type="nucleotide sequence ID" value="XM_003687743.1"/>
</dbReference>
<dbReference type="AlphaFoldDB" id="G8BZM9"/>
<dbReference type="InterPro" id="IPR007135">
    <property type="entry name" value="Atg3/Atg10"/>
</dbReference>
<dbReference type="GO" id="GO:0006914">
    <property type="term" value="P:autophagy"/>
    <property type="evidence" value="ECO:0007669"/>
    <property type="project" value="UniProtKB-KW"/>
</dbReference>
<dbReference type="STRING" id="1071381.G8BZM9"/>
<accession>G8BZM9</accession>
<reference evidence="4 5" key="1">
    <citation type="journal article" date="2011" name="Proc. Natl. Acad. Sci. U.S.A.">
        <title>Evolutionary erosion of yeast sex chromosomes by mating-type switching accidents.</title>
        <authorList>
            <person name="Gordon J.L."/>
            <person name="Armisen D."/>
            <person name="Proux-Wera E."/>
            <person name="Oheigeartaigh S.S."/>
            <person name="Byrne K.P."/>
            <person name="Wolfe K.H."/>
        </authorList>
    </citation>
    <scope>NUCLEOTIDE SEQUENCE [LARGE SCALE GENOMIC DNA]</scope>
    <source>
        <strain evidence="5">ATCC 24235 / CBS 4417 / NBRC 1672 / NRRL Y-8282 / UCD 70-5</strain>
    </source>
</reference>
<dbReference type="GO" id="GO:0015031">
    <property type="term" value="P:protein transport"/>
    <property type="evidence" value="ECO:0007669"/>
    <property type="project" value="UniProtKB-KW"/>
</dbReference>
<evidence type="ECO:0000256" key="3">
    <source>
        <dbReference type="ARBA" id="ARBA00023006"/>
    </source>
</evidence>
<evidence type="ECO:0000256" key="1">
    <source>
        <dbReference type="ARBA" id="ARBA00022786"/>
    </source>
</evidence>